<dbReference type="Proteomes" id="UP001203297">
    <property type="component" value="Unassembled WGS sequence"/>
</dbReference>
<sequence length="78" mass="8726">MFFFFFTPLGGFFFVLFVLASPPCLSITSPSSPLPLPSPNNLSTCNINTHQRANCRSPVTPEPQKMGRINFPVPYIYD</sequence>
<feature type="signal peptide" evidence="1">
    <location>
        <begin position="1"/>
        <end position="20"/>
    </location>
</feature>
<keyword evidence="3" id="KW-1185">Reference proteome</keyword>
<evidence type="ECO:0000256" key="1">
    <source>
        <dbReference type="SAM" id="SignalP"/>
    </source>
</evidence>
<name>A0AAD4M676_9AGAM</name>
<dbReference type="AlphaFoldDB" id="A0AAD4M676"/>
<dbReference type="EMBL" id="WTXG01000016">
    <property type="protein sequence ID" value="KAI0301075.1"/>
    <property type="molecule type" value="Genomic_DNA"/>
</dbReference>
<proteinExistence type="predicted"/>
<evidence type="ECO:0000313" key="3">
    <source>
        <dbReference type="Proteomes" id="UP001203297"/>
    </source>
</evidence>
<evidence type="ECO:0000313" key="2">
    <source>
        <dbReference type="EMBL" id="KAI0301075.1"/>
    </source>
</evidence>
<gene>
    <name evidence="2" type="ORF">B0F90DRAFT_1721492</name>
</gene>
<keyword evidence="1" id="KW-0732">Signal</keyword>
<protein>
    <recommendedName>
        <fullName evidence="4">Secreted protein</fullName>
    </recommendedName>
</protein>
<reference evidence="2" key="1">
    <citation type="journal article" date="2022" name="New Phytol.">
        <title>Evolutionary transition to the ectomycorrhizal habit in the genomes of a hyperdiverse lineage of mushroom-forming fungi.</title>
        <authorList>
            <person name="Looney B."/>
            <person name="Miyauchi S."/>
            <person name="Morin E."/>
            <person name="Drula E."/>
            <person name="Courty P.E."/>
            <person name="Kohler A."/>
            <person name="Kuo A."/>
            <person name="LaButti K."/>
            <person name="Pangilinan J."/>
            <person name="Lipzen A."/>
            <person name="Riley R."/>
            <person name="Andreopoulos W."/>
            <person name="He G."/>
            <person name="Johnson J."/>
            <person name="Nolan M."/>
            <person name="Tritt A."/>
            <person name="Barry K.W."/>
            <person name="Grigoriev I.V."/>
            <person name="Nagy L.G."/>
            <person name="Hibbett D."/>
            <person name="Henrissat B."/>
            <person name="Matheny P.B."/>
            <person name="Labbe J."/>
            <person name="Martin F.M."/>
        </authorList>
    </citation>
    <scope>NUCLEOTIDE SEQUENCE</scope>
    <source>
        <strain evidence="2">BPL690</strain>
    </source>
</reference>
<comment type="caution">
    <text evidence="2">The sequence shown here is derived from an EMBL/GenBank/DDBJ whole genome shotgun (WGS) entry which is preliminary data.</text>
</comment>
<feature type="chain" id="PRO_5041920430" description="Secreted protein" evidence="1">
    <location>
        <begin position="21"/>
        <end position="78"/>
    </location>
</feature>
<evidence type="ECO:0008006" key="4">
    <source>
        <dbReference type="Google" id="ProtNLM"/>
    </source>
</evidence>
<accession>A0AAD4M676</accession>
<organism evidence="2 3">
    <name type="scientific">Multifurca ochricompacta</name>
    <dbReference type="NCBI Taxonomy" id="376703"/>
    <lineage>
        <taxon>Eukaryota</taxon>
        <taxon>Fungi</taxon>
        <taxon>Dikarya</taxon>
        <taxon>Basidiomycota</taxon>
        <taxon>Agaricomycotina</taxon>
        <taxon>Agaricomycetes</taxon>
        <taxon>Russulales</taxon>
        <taxon>Russulaceae</taxon>
        <taxon>Multifurca</taxon>
    </lineage>
</organism>